<keyword evidence="3" id="KW-1185">Reference proteome</keyword>
<feature type="region of interest" description="Disordered" evidence="1">
    <location>
        <begin position="235"/>
        <end position="388"/>
    </location>
</feature>
<evidence type="ECO:0000313" key="2">
    <source>
        <dbReference type="EMBL" id="KAF9467626.1"/>
    </source>
</evidence>
<dbReference type="AlphaFoldDB" id="A0A9P5YGW3"/>
<evidence type="ECO:0000256" key="1">
    <source>
        <dbReference type="SAM" id="MobiDB-lite"/>
    </source>
</evidence>
<proteinExistence type="predicted"/>
<dbReference type="OrthoDB" id="10661063at2759"/>
<reference evidence="2" key="1">
    <citation type="submission" date="2020-11" db="EMBL/GenBank/DDBJ databases">
        <authorList>
            <consortium name="DOE Joint Genome Institute"/>
            <person name="Ahrendt S."/>
            <person name="Riley R."/>
            <person name="Andreopoulos W."/>
            <person name="Labutti K."/>
            <person name="Pangilinan J."/>
            <person name="Ruiz-Duenas F.J."/>
            <person name="Barrasa J.M."/>
            <person name="Sanchez-Garcia M."/>
            <person name="Camarero S."/>
            <person name="Miyauchi S."/>
            <person name="Serrano A."/>
            <person name="Linde D."/>
            <person name="Babiker R."/>
            <person name="Drula E."/>
            <person name="Ayuso-Fernandez I."/>
            <person name="Pacheco R."/>
            <person name="Padilla G."/>
            <person name="Ferreira P."/>
            <person name="Barriuso J."/>
            <person name="Kellner H."/>
            <person name="Castanera R."/>
            <person name="Alfaro M."/>
            <person name="Ramirez L."/>
            <person name="Pisabarro A.G."/>
            <person name="Kuo A."/>
            <person name="Tritt A."/>
            <person name="Lipzen A."/>
            <person name="He G."/>
            <person name="Yan M."/>
            <person name="Ng V."/>
            <person name="Cullen D."/>
            <person name="Martin F."/>
            <person name="Rosso M.-N."/>
            <person name="Henrissat B."/>
            <person name="Hibbett D."/>
            <person name="Martinez A.T."/>
            <person name="Grigoriev I.V."/>
        </authorList>
    </citation>
    <scope>NUCLEOTIDE SEQUENCE</scope>
    <source>
        <strain evidence="2">CBS 247.69</strain>
    </source>
</reference>
<accession>A0A9P5YGW3</accession>
<feature type="compositionally biased region" description="Basic and acidic residues" evidence="1">
    <location>
        <begin position="363"/>
        <end position="382"/>
    </location>
</feature>
<dbReference type="Proteomes" id="UP000807353">
    <property type="component" value="Unassembled WGS sequence"/>
</dbReference>
<feature type="compositionally biased region" description="Low complexity" evidence="1">
    <location>
        <begin position="324"/>
        <end position="340"/>
    </location>
</feature>
<feature type="compositionally biased region" description="Polar residues" evidence="1">
    <location>
        <begin position="282"/>
        <end position="299"/>
    </location>
</feature>
<sequence>MSSNTRFGVPSTRAGHKHKIFDIIQQLLAVSLSYTLIWGDKAQGVHEQDFLDWVEDVLKSLPPAETLIPEAMVSMVGKILKRSNEYEVRIVEHVDVSKEAPTPIIMERADGTSQPIEQVKVKGLRRLPRQTKFEFGGNTALFLPTTNPMIVNFTPDPPQDPHAPVEPGMSFEVLTSGKIIERDTPYCPVEEDPPIFHKASTRPTITHTPAPSKLSAVQTEAVRPSEDQVFRFNAPANTSISSGRPSNIPPPSPTSRKPRKEKKAKNTTTNASIGSIPFPTMGPSNITPPSQPPTTSLIRNTVPRPSTAKKPLRQSARETRSRKSNASASSSKLVASPSARGTTRSVSIKKGRKRAREEEAEEEATRPSRRLRSDSAKSDSRLSHKVSGMKDAVLKFAAGVFK</sequence>
<dbReference type="EMBL" id="MU150236">
    <property type="protein sequence ID" value="KAF9467626.1"/>
    <property type="molecule type" value="Genomic_DNA"/>
</dbReference>
<comment type="caution">
    <text evidence="2">The sequence shown here is derived from an EMBL/GenBank/DDBJ whole genome shotgun (WGS) entry which is preliminary data.</text>
</comment>
<protein>
    <submittedName>
        <fullName evidence="2">Uncharacterized protein</fullName>
    </submittedName>
</protein>
<organism evidence="2 3">
    <name type="scientific">Collybia nuda</name>
    <dbReference type="NCBI Taxonomy" id="64659"/>
    <lineage>
        <taxon>Eukaryota</taxon>
        <taxon>Fungi</taxon>
        <taxon>Dikarya</taxon>
        <taxon>Basidiomycota</taxon>
        <taxon>Agaricomycotina</taxon>
        <taxon>Agaricomycetes</taxon>
        <taxon>Agaricomycetidae</taxon>
        <taxon>Agaricales</taxon>
        <taxon>Tricholomatineae</taxon>
        <taxon>Clitocybaceae</taxon>
        <taxon>Collybia</taxon>
    </lineage>
</organism>
<feature type="compositionally biased region" description="Basic residues" evidence="1">
    <location>
        <begin position="256"/>
        <end position="265"/>
    </location>
</feature>
<name>A0A9P5YGW3_9AGAR</name>
<feature type="region of interest" description="Disordered" evidence="1">
    <location>
        <begin position="187"/>
        <end position="217"/>
    </location>
</feature>
<feature type="compositionally biased region" description="Polar residues" evidence="1">
    <location>
        <begin position="235"/>
        <end position="245"/>
    </location>
</feature>
<evidence type="ECO:0000313" key="3">
    <source>
        <dbReference type="Proteomes" id="UP000807353"/>
    </source>
</evidence>
<gene>
    <name evidence="2" type="ORF">BDZ94DRAFT_1305251</name>
</gene>